<evidence type="ECO:0000256" key="3">
    <source>
        <dbReference type="ARBA" id="ARBA00007795"/>
    </source>
</evidence>
<accession>A0A564YKV9</accession>
<dbReference type="GO" id="GO:0005764">
    <property type="term" value="C:lysosome"/>
    <property type="evidence" value="ECO:0007669"/>
    <property type="project" value="UniProtKB-SubCell"/>
</dbReference>
<sequence>MEEELKKQLEQTFAQGKDTAIQCLDSTGLPLSTIGKCSVEASKLLSAIYRHAQLVTDAEGEKPPVVVLERERSRILITQSGGYITAVYRNNSE</sequence>
<dbReference type="GO" id="GO:0005085">
    <property type="term" value="F:guanyl-nucleotide exchange factor activity"/>
    <property type="evidence" value="ECO:0007669"/>
    <property type="project" value="TreeGrafter"/>
</dbReference>
<dbReference type="GO" id="GO:1904263">
    <property type="term" value="P:positive regulation of TORC1 signaling"/>
    <property type="evidence" value="ECO:0007669"/>
    <property type="project" value="TreeGrafter"/>
</dbReference>
<gene>
    <name evidence="7" type="ORF">WMSIL1_LOCUS6313</name>
</gene>
<evidence type="ECO:0000313" key="8">
    <source>
        <dbReference type="Proteomes" id="UP000321570"/>
    </source>
</evidence>
<dbReference type="PANTHER" id="PTHR13342:SF2">
    <property type="entry name" value="RAGULATOR COMPLEX PROTEIN LAMTOR5"/>
    <property type="match status" value="1"/>
</dbReference>
<evidence type="ECO:0000256" key="6">
    <source>
        <dbReference type="ARBA" id="ARBA00032692"/>
    </source>
</evidence>
<proteinExistence type="inferred from homology"/>
<comment type="similarity">
    <text evidence="3">Belongs to the LAMTOR5 family.</text>
</comment>
<protein>
    <recommendedName>
        <fullName evidence="6">Late endosomal/lysosomal adaptor and MAPK and MTOR activator 5</fullName>
    </recommendedName>
</protein>
<dbReference type="GO" id="GO:0043066">
    <property type="term" value="P:negative regulation of apoptotic process"/>
    <property type="evidence" value="ECO:0007669"/>
    <property type="project" value="InterPro"/>
</dbReference>
<comment type="subcellular location">
    <subcellularLocation>
        <location evidence="2">Cytoplasm</location>
    </subcellularLocation>
    <subcellularLocation>
        <location evidence="1">Lysosome</location>
    </subcellularLocation>
</comment>
<evidence type="ECO:0000313" key="7">
    <source>
        <dbReference type="EMBL" id="VUZ47194.1"/>
    </source>
</evidence>
<dbReference type="PANTHER" id="PTHR13342">
    <property type="entry name" value="RAGULATOR COMPLEX PROTEIN LAMTOR5"/>
    <property type="match status" value="1"/>
</dbReference>
<keyword evidence="8" id="KW-1185">Reference proteome</keyword>
<evidence type="ECO:0000256" key="5">
    <source>
        <dbReference type="ARBA" id="ARBA00023228"/>
    </source>
</evidence>
<dbReference type="AlphaFoldDB" id="A0A564YKV9"/>
<reference evidence="7 8" key="1">
    <citation type="submission" date="2019-07" db="EMBL/GenBank/DDBJ databases">
        <authorList>
            <person name="Jastrzebski P J."/>
            <person name="Paukszto L."/>
            <person name="Jastrzebski P J."/>
        </authorList>
    </citation>
    <scope>NUCLEOTIDE SEQUENCE [LARGE SCALE GENOMIC DNA]</scope>
    <source>
        <strain evidence="7 8">WMS-il1</strain>
    </source>
</reference>
<evidence type="ECO:0000256" key="4">
    <source>
        <dbReference type="ARBA" id="ARBA00022490"/>
    </source>
</evidence>
<dbReference type="Proteomes" id="UP000321570">
    <property type="component" value="Unassembled WGS sequence"/>
</dbReference>
<dbReference type="EMBL" id="CABIJS010000222">
    <property type="protein sequence ID" value="VUZ47194.1"/>
    <property type="molecule type" value="Genomic_DNA"/>
</dbReference>
<dbReference type="GO" id="GO:0071986">
    <property type="term" value="C:Ragulator complex"/>
    <property type="evidence" value="ECO:0007669"/>
    <property type="project" value="InterPro"/>
</dbReference>
<dbReference type="Pfam" id="PF16672">
    <property type="entry name" value="LAMTOR5"/>
    <property type="match status" value="1"/>
</dbReference>
<dbReference type="InterPro" id="IPR024135">
    <property type="entry name" value="LAMTOR5"/>
</dbReference>
<keyword evidence="5" id="KW-0458">Lysosome</keyword>
<evidence type="ECO:0000256" key="1">
    <source>
        <dbReference type="ARBA" id="ARBA00004371"/>
    </source>
</evidence>
<dbReference type="Gene3D" id="3.30.450.30">
    <property type="entry name" value="Dynein light chain 2a, cytoplasmic"/>
    <property type="match status" value="1"/>
</dbReference>
<organism evidence="7 8">
    <name type="scientific">Hymenolepis diminuta</name>
    <name type="common">Rat tapeworm</name>
    <dbReference type="NCBI Taxonomy" id="6216"/>
    <lineage>
        <taxon>Eukaryota</taxon>
        <taxon>Metazoa</taxon>
        <taxon>Spiralia</taxon>
        <taxon>Lophotrochozoa</taxon>
        <taxon>Platyhelminthes</taxon>
        <taxon>Cestoda</taxon>
        <taxon>Eucestoda</taxon>
        <taxon>Cyclophyllidea</taxon>
        <taxon>Hymenolepididae</taxon>
        <taxon>Hymenolepis</taxon>
    </lineage>
</organism>
<evidence type="ECO:0000256" key="2">
    <source>
        <dbReference type="ARBA" id="ARBA00004496"/>
    </source>
</evidence>
<name>A0A564YKV9_HYMDI</name>
<keyword evidence="4" id="KW-0963">Cytoplasm</keyword>
<dbReference type="GO" id="GO:0071230">
    <property type="term" value="P:cellular response to amino acid stimulus"/>
    <property type="evidence" value="ECO:0007669"/>
    <property type="project" value="TreeGrafter"/>
</dbReference>